<evidence type="ECO:0000313" key="7">
    <source>
        <dbReference type="Proteomes" id="UP000567885"/>
    </source>
</evidence>
<evidence type="ECO:0000313" key="6">
    <source>
        <dbReference type="EMBL" id="KAF5664963.1"/>
    </source>
</evidence>
<keyword evidence="4" id="KW-0408">Iron</keyword>
<accession>A0A8H5T8F8</accession>
<evidence type="ECO:0000256" key="1">
    <source>
        <dbReference type="ARBA" id="ARBA00001970"/>
    </source>
</evidence>
<name>A0A8H5T8F8_FUSHE</name>
<dbReference type="AlphaFoldDB" id="A0A8H5T8F8"/>
<dbReference type="Proteomes" id="UP000567885">
    <property type="component" value="Unassembled WGS sequence"/>
</dbReference>
<dbReference type="GO" id="GO:0016829">
    <property type="term" value="F:lyase activity"/>
    <property type="evidence" value="ECO:0007669"/>
    <property type="project" value="UniProtKB-KW"/>
</dbReference>
<dbReference type="InterPro" id="IPR025702">
    <property type="entry name" value="OXD"/>
</dbReference>
<dbReference type="EMBL" id="JAAGWQ010000129">
    <property type="protein sequence ID" value="KAF5664963.1"/>
    <property type="molecule type" value="Genomic_DNA"/>
</dbReference>
<evidence type="ECO:0000256" key="2">
    <source>
        <dbReference type="ARBA" id="ARBA00022617"/>
    </source>
</evidence>
<evidence type="ECO:0000256" key="4">
    <source>
        <dbReference type="ARBA" id="ARBA00023004"/>
    </source>
</evidence>
<reference evidence="6 7" key="1">
    <citation type="submission" date="2020-05" db="EMBL/GenBank/DDBJ databases">
        <title>Identification and distribution of gene clusters putatively required for synthesis of sphingolipid metabolism inhibitors in phylogenetically diverse species of the filamentous fungus Fusarium.</title>
        <authorList>
            <person name="Kim H.-S."/>
            <person name="Busman M."/>
            <person name="Brown D.W."/>
            <person name="Divon H."/>
            <person name="Uhlig S."/>
            <person name="Proctor R.H."/>
        </authorList>
    </citation>
    <scope>NUCLEOTIDE SEQUENCE [LARGE SCALE GENOMIC DNA]</scope>
    <source>
        <strain evidence="6 7">NRRL 20693</strain>
    </source>
</reference>
<dbReference type="Pfam" id="PF13816">
    <property type="entry name" value="Dehydratase_hem"/>
    <property type="match status" value="1"/>
</dbReference>
<organism evidence="6 7">
    <name type="scientific">Fusarium heterosporum</name>
    <dbReference type="NCBI Taxonomy" id="42747"/>
    <lineage>
        <taxon>Eukaryota</taxon>
        <taxon>Fungi</taxon>
        <taxon>Dikarya</taxon>
        <taxon>Ascomycota</taxon>
        <taxon>Pezizomycotina</taxon>
        <taxon>Sordariomycetes</taxon>
        <taxon>Hypocreomycetidae</taxon>
        <taxon>Hypocreales</taxon>
        <taxon>Nectriaceae</taxon>
        <taxon>Fusarium</taxon>
        <taxon>Fusarium heterosporum species complex</taxon>
    </lineage>
</organism>
<evidence type="ECO:0000256" key="5">
    <source>
        <dbReference type="ARBA" id="ARBA00023239"/>
    </source>
</evidence>
<gene>
    <name evidence="6" type="ORF">FHETE_6823</name>
</gene>
<comment type="caution">
    <text evidence="6">The sequence shown here is derived from an EMBL/GenBank/DDBJ whole genome shotgun (WGS) entry which is preliminary data.</text>
</comment>
<dbReference type="OrthoDB" id="3465714at2759"/>
<comment type="cofactor">
    <cofactor evidence="1">
        <name>heme b</name>
        <dbReference type="ChEBI" id="CHEBI:60344"/>
    </cofactor>
</comment>
<keyword evidence="7" id="KW-1185">Reference proteome</keyword>
<sequence length="371" mass="42248">MLRARFPTSHHFTLSIFGCQYHAEAPDVTKSQLIETFDNLLNDVAIRVEHLEQNDIPSKIWMTYWKSPQSFKQWWESDKTSSFWVSLPEDAGFWRETFNLPATRAMYEGTGRDPVGFGHCGRLLPLTEKTGYWGAYRSRMTPDFEGDTFSSPVTTFPNRQPPSDKLQPGRVRVTDFPDNLCIVIEGQDYSAMEDRELDHWNENFDGLTKRWITNVATAGPEKGMVCARACHSFAGEKKLGVTNGTATVNGKLSSDGIFPGLDYAQQTQILIWQDISKMEHMGRYDKTHVELRRRFMSQYGPGGVMEGGDLMLWVDLGILKNDEIDAEYVGCYEGTGFLKLGESQFFKAELVTTTELPPFFNEPRASQPIEW</sequence>
<keyword evidence="3" id="KW-0479">Metal-binding</keyword>
<keyword evidence="2" id="KW-0349">Heme</keyword>
<protein>
    <submittedName>
        <fullName evidence="6">Phenylacetaldoxime dehydratase</fullName>
    </submittedName>
</protein>
<evidence type="ECO:0000256" key="3">
    <source>
        <dbReference type="ARBA" id="ARBA00022723"/>
    </source>
</evidence>
<dbReference type="GO" id="GO:0046872">
    <property type="term" value="F:metal ion binding"/>
    <property type="evidence" value="ECO:0007669"/>
    <property type="project" value="UniProtKB-KW"/>
</dbReference>
<keyword evidence="5" id="KW-0456">Lyase</keyword>
<proteinExistence type="predicted"/>
<dbReference type="PROSITE" id="PS51257">
    <property type="entry name" value="PROKAR_LIPOPROTEIN"/>
    <property type="match status" value="1"/>
</dbReference>